<feature type="region of interest" description="Disordered" evidence="1">
    <location>
        <begin position="198"/>
        <end position="320"/>
    </location>
</feature>
<feature type="compositionally biased region" description="Polar residues" evidence="1">
    <location>
        <begin position="222"/>
        <end position="241"/>
    </location>
</feature>
<protein>
    <recommendedName>
        <fullName evidence="4">CCHC-type domain-containing protein</fullName>
    </recommendedName>
</protein>
<feature type="compositionally biased region" description="Basic and acidic residues" evidence="1">
    <location>
        <begin position="65"/>
        <end position="90"/>
    </location>
</feature>
<dbReference type="EMBL" id="JAGGNH010000004">
    <property type="protein sequence ID" value="KAJ0975364.1"/>
    <property type="molecule type" value="Genomic_DNA"/>
</dbReference>
<feature type="region of interest" description="Disordered" evidence="1">
    <location>
        <begin position="1"/>
        <end position="158"/>
    </location>
</feature>
<dbReference type="GO" id="GO:0008270">
    <property type="term" value="F:zinc ion binding"/>
    <property type="evidence" value="ECO:0007669"/>
    <property type="project" value="InterPro"/>
</dbReference>
<feature type="compositionally biased region" description="Basic and acidic residues" evidence="1">
    <location>
        <begin position="101"/>
        <end position="136"/>
    </location>
</feature>
<evidence type="ECO:0000256" key="1">
    <source>
        <dbReference type="SAM" id="MobiDB-lite"/>
    </source>
</evidence>
<dbReference type="GO" id="GO:0003676">
    <property type="term" value="F:nucleic acid binding"/>
    <property type="evidence" value="ECO:0007669"/>
    <property type="project" value="InterPro"/>
</dbReference>
<name>A0A9D5HG92_9LILI</name>
<feature type="compositionally biased region" description="Polar residues" evidence="1">
    <location>
        <begin position="271"/>
        <end position="283"/>
    </location>
</feature>
<dbReference type="Gene3D" id="4.10.60.10">
    <property type="entry name" value="Zinc finger, CCHC-type"/>
    <property type="match status" value="1"/>
</dbReference>
<evidence type="ECO:0008006" key="4">
    <source>
        <dbReference type="Google" id="ProtNLM"/>
    </source>
</evidence>
<keyword evidence="3" id="KW-1185">Reference proteome</keyword>
<reference evidence="2" key="2">
    <citation type="journal article" date="2022" name="Hortic Res">
        <title>The genome of Dioscorea zingiberensis sheds light on the biosynthesis, origin and evolution of the medicinally important diosgenin saponins.</title>
        <authorList>
            <person name="Li Y."/>
            <person name="Tan C."/>
            <person name="Li Z."/>
            <person name="Guo J."/>
            <person name="Li S."/>
            <person name="Chen X."/>
            <person name="Wang C."/>
            <person name="Dai X."/>
            <person name="Yang H."/>
            <person name="Song W."/>
            <person name="Hou L."/>
            <person name="Xu J."/>
            <person name="Tong Z."/>
            <person name="Xu A."/>
            <person name="Yuan X."/>
            <person name="Wang W."/>
            <person name="Yang Q."/>
            <person name="Chen L."/>
            <person name="Sun Z."/>
            <person name="Wang K."/>
            <person name="Pan B."/>
            <person name="Chen J."/>
            <person name="Bao Y."/>
            <person name="Liu F."/>
            <person name="Qi X."/>
            <person name="Gang D.R."/>
            <person name="Wen J."/>
            <person name="Li J."/>
        </authorList>
    </citation>
    <scope>NUCLEOTIDE SEQUENCE</scope>
    <source>
        <strain evidence="2">Dzin_1.0</strain>
    </source>
</reference>
<proteinExistence type="predicted"/>
<reference evidence="2" key="1">
    <citation type="submission" date="2021-03" db="EMBL/GenBank/DDBJ databases">
        <authorList>
            <person name="Li Z."/>
            <person name="Yang C."/>
        </authorList>
    </citation>
    <scope>NUCLEOTIDE SEQUENCE</scope>
    <source>
        <strain evidence="2">Dzin_1.0</strain>
        <tissue evidence="2">Leaf</tissue>
    </source>
</reference>
<dbReference type="InterPro" id="IPR036875">
    <property type="entry name" value="Znf_CCHC_sf"/>
</dbReference>
<comment type="caution">
    <text evidence="2">The sequence shown here is derived from an EMBL/GenBank/DDBJ whole genome shotgun (WGS) entry which is preliminary data.</text>
</comment>
<feature type="compositionally biased region" description="Polar residues" evidence="1">
    <location>
        <begin position="290"/>
        <end position="303"/>
    </location>
</feature>
<dbReference type="Proteomes" id="UP001085076">
    <property type="component" value="Miscellaneous, Linkage group lg04"/>
</dbReference>
<dbReference type="AlphaFoldDB" id="A0A9D5HG92"/>
<feature type="compositionally biased region" description="Polar residues" evidence="1">
    <location>
        <begin position="145"/>
        <end position="158"/>
    </location>
</feature>
<gene>
    <name evidence="2" type="ORF">J5N97_017329</name>
</gene>
<evidence type="ECO:0000313" key="3">
    <source>
        <dbReference type="Proteomes" id="UP001085076"/>
    </source>
</evidence>
<dbReference type="SUPFAM" id="SSF57756">
    <property type="entry name" value="Retrovirus zinc finger-like domains"/>
    <property type="match status" value="1"/>
</dbReference>
<evidence type="ECO:0000313" key="2">
    <source>
        <dbReference type="EMBL" id="KAJ0975364.1"/>
    </source>
</evidence>
<organism evidence="2 3">
    <name type="scientific">Dioscorea zingiberensis</name>
    <dbReference type="NCBI Taxonomy" id="325984"/>
    <lineage>
        <taxon>Eukaryota</taxon>
        <taxon>Viridiplantae</taxon>
        <taxon>Streptophyta</taxon>
        <taxon>Embryophyta</taxon>
        <taxon>Tracheophyta</taxon>
        <taxon>Spermatophyta</taxon>
        <taxon>Magnoliopsida</taxon>
        <taxon>Liliopsida</taxon>
        <taxon>Dioscoreales</taxon>
        <taxon>Dioscoreaceae</taxon>
        <taxon>Dioscorea</taxon>
    </lineage>
</organism>
<sequence length="457" mass="51718">MRSDRPPPANIRRPNQGFTTTRERNPPANPHGDADAIITKGSQHTGKRKHEGTNASHHPRSIQRPFEEDRRTTAEGQVSRRADDHREHNPHARVLRGETASNDRETRKASETQPKQTEDGAGWKEARSKWRREPSNTHRRHEQRPSNQRRSLPTINTPTGMIAVCGQCLRPGHRADECSRAPACRRCREVGHKGFHCRAEQRHPRATTTTPPLPPPPRTTLNMTQTTSHQPTKSQDTTPSGATKPPGHYTSHQPTKPIPPGATKPPDHYTSHQPTKPQATTPSGELKMTTVPTPTPHSQQDTIENADEEMTPTPAQEQSRPHIKPLEEEQAEHHYISLATEEDMVEGLERMSKFTVITVVKLKRGFDNSQKIEEALKQIVVEPWKWTVKPLRDGRYITACPSTEIVKQLVEEMEIGGPIELPDFNLKFEAWSQDLWAPKRADGETRWVTVIQLPMFC</sequence>
<accession>A0A9D5HG92</accession>